<keyword evidence="2" id="KW-1185">Reference proteome</keyword>
<dbReference type="Proteomes" id="UP000828390">
    <property type="component" value="Unassembled WGS sequence"/>
</dbReference>
<protein>
    <submittedName>
        <fullName evidence="1">Uncharacterized protein</fullName>
    </submittedName>
</protein>
<sequence length="73" mass="8392">MEGVLEWLKEKLPDFKNKIEALSEDVSAVLPFNTVLYMYIYVKSRALLGFFYVWKFGSSTIFLTSETNSPSSN</sequence>
<organism evidence="1 2">
    <name type="scientific">Dreissena polymorpha</name>
    <name type="common">Zebra mussel</name>
    <name type="synonym">Mytilus polymorpha</name>
    <dbReference type="NCBI Taxonomy" id="45954"/>
    <lineage>
        <taxon>Eukaryota</taxon>
        <taxon>Metazoa</taxon>
        <taxon>Spiralia</taxon>
        <taxon>Lophotrochozoa</taxon>
        <taxon>Mollusca</taxon>
        <taxon>Bivalvia</taxon>
        <taxon>Autobranchia</taxon>
        <taxon>Heteroconchia</taxon>
        <taxon>Euheterodonta</taxon>
        <taxon>Imparidentia</taxon>
        <taxon>Neoheterodontei</taxon>
        <taxon>Myida</taxon>
        <taxon>Dreissenoidea</taxon>
        <taxon>Dreissenidae</taxon>
        <taxon>Dreissena</taxon>
    </lineage>
</organism>
<evidence type="ECO:0000313" key="2">
    <source>
        <dbReference type="Proteomes" id="UP000828390"/>
    </source>
</evidence>
<name>A0A9D4F8U2_DREPO</name>
<reference evidence="1" key="2">
    <citation type="submission" date="2020-11" db="EMBL/GenBank/DDBJ databases">
        <authorList>
            <person name="McCartney M.A."/>
            <person name="Auch B."/>
            <person name="Kono T."/>
            <person name="Mallez S."/>
            <person name="Becker A."/>
            <person name="Gohl D.M."/>
            <person name="Silverstein K.A.T."/>
            <person name="Koren S."/>
            <person name="Bechman K.B."/>
            <person name="Herman A."/>
            <person name="Abrahante J.E."/>
            <person name="Garbe J."/>
        </authorList>
    </citation>
    <scope>NUCLEOTIDE SEQUENCE</scope>
    <source>
        <strain evidence="1">Duluth1</strain>
        <tissue evidence="1">Whole animal</tissue>
    </source>
</reference>
<dbReference type="AlphaFoldDB" id="A0A9D4F8U2"/>
<gene>
    <name evidence="1" type="ORF">DPMN_145637</name>
</gene>
<evidence type="ECO:0000313" key="1">
    <source>
        <dbReference type="EMBL" id="KAH3792146.1"/>
    </source>
</evidence>
<dbReference type="EMBL" id="JAIWYP010000007">
    <property type="protein sequence ID" value="KAH3792146.1"/>
    <property type="molecule type" value="Genomic_DNA"/>
</dbReference>
<accession>A0A9D4F8U2</accession>
<comment type="caution">
    <text evidence="1">The sequence shown here is derived from an EMBL/GenBank/DDBJ whole genome shotgun (WGS) entry which is preliminary data.</text>
</comment>
<reference evidence="1" key="1">
    <citation type="journal article" date="2019" name="bioRxiv">
        <title>The Genome of the Zebra Mussel, Dreissena polymorpha: A Resource for Invasive Species Research.</title>
        <authorList>
            <person name="McCartney M.A."/>
            <person name="Auch B."/>
            <person name="Kono T."/>
            <person name="Mallez S."/>
            <person name="Zhang Y."/>
            <person name="Obille A."/>
            <person name="Becker A."/>
            <person name="Abrahante J.E."/>
            <person name="Garbe J."/>
            <person name="Badalamenti J.P."/>
            <person name="Herman A."/>
            <person name="Mangelson H."/>
            <person name="Liachko I."/>
            <person name="Sullivan S."/>
            <person name="Sone E.D."/>
            <person name="Koren S."/>
            <person name="Silverstein K.A.T."/>
            <person name="Beckman K.B."/>
            <person name="Gohl D.M."/>
        </authorList>
    </citation>
    <scope>NUCLEOTIDE SEQUENCE</scope>
    <source>
        <strain evidence="1">Duluth1</strain>
        <tissue evidence="1">Whole animal</tissue>
    </source>
</reference>
<proteinExistence type="predicted"/>